<evidence type="ECO:0000256" key="3">
    <source>
        <dbReference type="ARBA" id="ARBA00022737"/>
    </source>
</evidence>
<dbReference type="PROSITE" id="PS50294">
    <property type="entry name" value="WD_REPEATS_REGION"/>
    <property type="match status" value="2"/>
</dbReference>
<dbReference type="InterPro" id="IPR015943">
    <property type="entry name" value="WD40/YVTN_repeat-like_dom_sf"/>
</dbReference>
<dbReference type="eggNOG" id="KOG0313">
    <property type="taxonomic scope" value="Eukaryota"/>
</dbReference>
<dbReference type="SMART" id="SM00320">
    <property type="entry name" value="WD40"/>
    <property type="match status" value="6"/>
</dbReference>
<dbReference type="Gene3D" id="2.130.10.10">
    <property type="entry name" value="YVTN repeat-like/Quinoprotein amine dehydrogenase"/>
    <property type="match status" value="1"/>
</dbReference>
<dbReference type="EMBL" id="JH687399">
    <property type="protein sequence ID" value="EIM80096.1"/>
    <property type="molecule type" value="Genomic_DNA"/>
</dbReference>
<feature type="region of interest" description="Disordered" evidence="6">
    <location>
        <begin position="237"/>
        <end position="285"/>
    </location>
</feature>
<reference evidence="9" key="1">
    <citation type="journal article" date="2012" name="Science">
        <title>The Paleozoic origin of enzymatic lignin decomposition reconstructed from 31 fungal genomes.</title>
        <authorList>
            <person name="Floudas D."/>
            <person name="Binder M."/>
            <person name="Riley R."/>
            <person name="Barry K."/>
            <person name="Blanchette R.A."/>
            <person name="Henrissat B."/>
            <person name="Martinez A.T."/>
            <person name="Otillar R."/>
            <person name="Spatafora J.W."/>
            <person name="Yadav J.S."/>
            <person name="Aerts A."/>
            <person name="Benoit I."/>
            <person name="Boyd A."/>
            <person name="Carlson A."/>
            <person name="Copeland A."/>
            <person name="Coutinho P.M."/>
            <person name="de Vries R.P."/>
            <person name="Ferreira P."/>
            <person name="Findley K."/>
            <person name="Foster B."/>
            <person name="Gaskell J."/>
            <person name="Glotzer D."/>
            <person name="Gorecki P."/>
            <person name="Heitman J."/>
            <person name="Hesse C."/>
            <person name="Hori C."/>
            <person name="Igarashi K."/>
            <person name="Jurgens J.A."/>
            <person name="Kallen N."/>
            <person name="Kersten P."/>
            <person name="Kohler A."/>
            <person name="Kuees U."/>
            <person name="Kumar T.K.A."/>
            <person name="Kuo A."/>
            <person name="LaButti K."/>
            <person name="Larrondo L.F."/>
            <person name="Lindquist E."/>
            <person name="Ling A."/>
            <person name="Lombard V."/>
            <person name="Lucas S."/>
            <person name="Lundell T."/>
            <person name="Martin R."/>
            <person name="McLaughlin D.J."/>
            <person name="Morgenstern I."/>
            <person name="Morin E."/>
            <person name="Murat C."/>
            <person name="Nagy L.G."/>
            <person name="Nolan M."/>
            <person name="Ohm R.A."/>
            <person name="Patyshakuliyeva A."/>
            <person name="Rokas A."/>
            <person name="Ruiz-Duenas F.J."/>
            <person name="Sabat G."/>
            <person name="Salamov A."/>
            <person name="Samejima M."/>
            <person name="Schmutz J."/>
            <person name="Slot J.C."/>
            <person name="St John F."/>
            <person name="Stenlid J."/>
            <person name="Sun H."/>
            <person name="Sun S."/>
            <person name="Syed K."/>
            <person name="Tsang A."/>
            <person name="Wiebenga A."/>
            <person name="Young D."/>
            <person name="Pisabarro A."/>
            <person name="Eastwood D.C."/>
            <person name="Martin F."/>
            <person name="Cullen D."/>
            <person name="Grigoriev I.V."/>
            <person name="Hibbett D.S."/>
        </authorList>
    </citation>
    <scope>NUCLEOTIDE SEQUENCE [LARGE SCALE GENOMIC DNA]</scope>
    <source>
        <strain evidence="9">FP-91666</strain>
    </source>
</reference>
<organism evidence="8 9">
    <name type="scientific">Stereum hirsutum (strain FP-91666)</name>
    <name type="common">White-rot fungus</name>
    <dbReference type="NCBI Taxonomy" id="721885"/>
    <lineage>
        <taxon>Eukaryota</taxon>
        <taxon>Fungi</taxon>
        <taxon>Dikarya</taxon>
        <taxon>Basidiomycota</taxon>
        <taxon>Agaricomycotina</taxon>
        <taxon>Agaricomycetes</taxon>
        <taxon>Russulales</taxon>
        <taxon>Stereaceae</taxon>
        <taxon>Stereum</taxon>
    </lineage>
</organism>
<evidence type="ECO:0000256" key="6">
    <source>
        <dbReference type="SAM" id="MobiDB-lite"/>
    </source>
</evidence>
<sequence>MASTSTSDVPSIPVVFTTKTAYPLPSQKFMIPSTWRRYQLSQLINKALSLPRVIPFDFLIGGEVLKGSLEERAAGEEETLEIEYIESVMPPKRMANLPHEDWVSDISCQLPEHFLTSSYDGSIRVFSYAQSLLLTWPLHTAPITSISLIPSVSPSKTTRLVATASHDLTAQISEISLPLNQNDMDIAPSTKTLASLHLHTAPLSAIHSNSTGSRLLTSSWDGLIGLWDTTIPDSDEIPLTQIQAPGYGESGDRKKRRKVDKDADGETPGKGAKGVRKAPSAVLKSHTARVSDVQFGRGNEGKAVSCGFDSTLREWDVENGVCTNTISASEKPFLALTLPSSSTHPSSALAAATDRTVTLYDLRSSAATTSSTVSFSHASAPSCLTFSSQEGSQQFVSGAYDGVVRLWDLRSAGREMASFKVWDGAQKVLGVDWSGSVVGIAGEGGVEVWKVGQDTEK</sequence>
<dbReference type="SUPFAM" id="SSF50978">
    <property type="entry name" value="WD40 repeat-like"/>
    <property type="match status" value="1"/>
</dbReference>
<comment type="subcellular location">
    <subcellularLocation>
        <location evidence="1">Nucleus</location>
    </subcellularLocation>
</comment>
<evidence type="ECO:0000256" key="1">
    <source>
        <dbReference type="ARBA" id="ARBA00004123"/>
    </source>
</evidence>
<feature type="domain" description="NLE" evidence="7">
    <location>
        <begin position="12"/>
        <end position="71"/>
    </location>
</feature>
<dbReference type="PRINTS" id="PR00320">
    <property type="entry name" value="GPROTEINBRPT"/>
</dbReference>
<accession>R7RXH0</accession>
<dbReference type="AlphaFoldDB" id="R7RXH0"/>
<evidence type="ECO:0000313" key="8">
    <source>
        <dbReference type="EMBL" id="EIM80096.1"/>
    </source>
</evidence>
<dbReference type="Pfam" id="PF00400">
    <property type="entry name" value="WD40"/>
    <property type="match status" value="4"/>
</dbReference>
<proteinExistence type="predicted"/>
<keyword evidence="3" id="KW-0677">Repeat</keyword>
<evidence type="ECO:0000256" key="4">
    <source>
        <dbReference type="ARBA" id="ARBA00023242"/>
    </source>
</evidence>
<dbReference type="InterPro" id="IPR036322">
    <property type="entry name" value="WD40_repeat_dom_sf"/>
</dbReference>
<evidence type="ECO:0000256" key="5">
    <source>
        <dbReference type="PROSITE-ProRule" id="PRU00221"/>
    </source>
</evidence>
<name>R7RXH0_STEHR</name>
<dbReference type="OrthoDB" id="10251381at2759"/>
<dbReference type="RefSeq" id="XP_007310714.1">
    <property type="nucleotide sequence ID" value="XM_007310652.1"/>
</dbReference>
<dbReference type="InterPro" id="IPR001680">
    <property type="entry name" value="WD40_rpt"/>
</dbReference>
<dbReference type="OMA" id="DHKYVEF"/>
<dbReference type="PROSITE" id="PS50082">
    <property type="entry name" value="WD_REPEATS_2"/>
    <property type="match status" value="3"/>
</dbReference>
<dbReference type="GeneID" id="18800087"/>
<dbReference type="Pfam" id="PF08154">
    <property type="entry name" value="NLE"/>
    <property type="match status" value="1"/>
</dbReference>
<keyword evidence="2 5" id="KW-0853">WD repeat</keyword>
<dbReference type="Proteomes" id="UP000053927">
    <property type="component" value="Unassembled WGS sequence"/>
</dbReference>
<dbReference type="GO" id="GO:0005634">
    <property type="term" value="C:nucleus"/>
    <property type="evidence" value="ECO:0007669"/>
    <property type="project" value="UniProtKB-SubCell"/>
</dbReference>
<dbReference type="InterPro" id="IPR012972">
    <property type="entry name" value="NLE"/>
</dbReference>
<dbReference type="PANTHER" id="PTHR19855:SF11">
    <property type="entry name" value="RIBOSOME BIOGENESIS PROTEIN WDR12"/>
    <property type="match status" value="1"/>
</dbReference>
<dbReference type="PANTHER" id="PTHR19855">
    <property type="entry name" value="WD40 REPEAT PROTEIN 12, 37"/>
    <property type="match status" value="1"/>
</dbReference>
<gene>
    <name evidence="8" type="ORF">STEHIDRAFT_150703</name>
</gene>
<dbReference type="KEGG" id="shs:STEHIDRAFT_150703"/>
<evidence type="ECO:0000313" key="9">
    <source>
        <dbReference type="Proteomes" id="UP000053927"/>
    </source>
</evidence>
<keyword evidence="4" id="KW-0539">Nucleus</keyword>
<feature type="repeat" description="WD" evidence="5">
    <location>
        <begin position="196"/>
        <end position="228"/>
    </location>
</feature>
<evidence type="ECO:0000259" key="7">
    <source>
        <dbReference type="Pfam" id="PF08154"/>
    </source>
</evidence>
<protein>
    <submittedName>
        <fullName evidence="8">WD40 repeat-like protein</fullName>
    </submittedName>
</protein>
<keyword evidence="9" id="KW-1185">Reference proteome</keyword>
<feature type="repeat" description="WD" evidence="5">
    <location>
        <begin position="283"/>
        <end position="325"/>
    </location>
</feature>
<dbReference type="InterPro" id="IPR020472">
    <property type="entry name" value="WD40_PAC1"/>
</dbReference>
<feature type="repeat" description="WD" evidence="5">
    <location>
        <begin position="374"/>
        <end position="417"/>
    </location>
</feature>
<evidence type="ECO:0000256" key="2">
    <source>
        <dbReference type="ARBA" id="ARBA00022574"/>
    </source>
</evidence>